<name>A0A6C0H696_9ZZZZ</name>
<reference evidence="1" key="1">
    <citation type="journal article" date="2020" name="Nature">
        <title>Giant virus diversity and host interactions through global metagenomics.</title>
        <authorList>
            <person name="Schulz F."/>
            <person name="Roux S."/>
            <person name="Paez-Espino D."/>
            <person name="Jungbluth S."/>
            <person name="Walsh D.A."/>
            <person name="Denef V.J."/>
            <person name="McMahon K.D."/>
            <person name="Konstantinidis K.T."/>
            <person name="Eloe-Fadrosh E.A."/>
            <person name="Kyrpides N.C."/>
            <person name="Woyke T."/>
        </authorList>
    </citation>
    <scope>NUCLEOTIDE SEQUENCE</scope>
    <source>
        <strain evidence="1">GVMAG-M-3300023179-71</strain>
    </source>
</reference>
<sequence>MPILPKKIVTLDSKHNEFMEEFQRNKTEVFPYIKNKINDYEIKKNANINNSLIVKECDDHINKLNEIINSLKKKEIDYYLNNGNIIYNFYKQKQNIDKNKTFLVTKKTNDLQSNINKYLLNTDNKQLNMDNFVYSKFECNNCNHGELIQIEEDGNFVCNNCGFTETSLVTNDKTYKEPPKEISYYAYQKINHFKEIIAQFQGKETIKIDENIVTIIKNQVKKERISLENLDNYELMKNILRKLKLSQYYEHIFFILSLFGIKPPYFSHIEEEKLINAFIDIQPYFHKHCPIERSNFLNYYNVLYHLCLHIGVVKYLYKIPKLKDHTKLLQHDEIMKNIFNDLGWKFTPTI</sequence>
<dbReference type="AlphaFoldDB" id="A0A6C0H696"/>
<dbReference type="GO" id="GO:0046782">
    <property type="term" value="P:regulation of viral transcription"/>
    <property type="evidence" value="ECO:0007669"/>
    <property type="project" value="InterPro"/>
</dbReference>
<protein>
    <recommendedName>
        <fullName evidence="2">TFIIB-type domain-containing protein</fullName>
    </recommendedName>
</protein>
<accession>A0A6C0H696</accession>
<evidence type="ECO:0000313" key="1">
    <source>
        <dbReference type="EMBL" id="QHT76024.1"/>
    </source>
</evidence>
<dbReference type="EMBL" id="MN739886">
    <property type="protein sequence ID" value="QHT76024.1"/>
    <property type="molecule type" value="Genomic_DNA"/>
</dbReference>
<proteinExistence type="predicted"/>
<organism evidence="1">
    <name type="scientific">viral metagenome</name>
    <dbReference type="NCBI Taxonomy" id="1070528"/>
    <lineage>
        <taxon>unclassified sequences</taxon>
        <taxon>metagenomes</taxon>
        <taxon>organismal metagenomes</taxon>
    </lineage>
</organism>
<dbReference type="InterPro" id="IPR007031">
    <property type="entry name" value="Poxvirus_VLTF3"/>
</dbReference>
<evidence type="ECO:0008006" key="2">
    <source>
        <dbReference type="Google" id="ProtNLM"/>
    </source>
</evidence>
<dbReference type="Pfam" id="PF04947">
    <property type="entry name" value="Pox_VLTF3"/>
    <property type="match status" value="1"/>
</dbReference>
<dbReference type="SUPFAM" id="SSF57783">
    <property type="entry name" value="Zinc beta-ribbon"/>
    <property type="match status" value="1"/>
</dbReference>